<dbReference type="Proteomes" id="UP001589585">
    <property type="component" value="Unassembled WGS sequence"/>
</dbReference>
<evidence type="ECO:0000313" key="2">
    <source>
        <dbReference type="Proteomes" id="UP001589585"/>
    </source>
</evidence>
<protein>
    <submittedName>
        <fullName evidence="1">RHS repeat domain-containing protein</fullName>
    </submittedName>
</protein>
<dbReference type="RefSeq" id="WP_379861752.1">
    <property type="nucleotide sequence ID" value="NZ_JBHMFC010000077.1"/>
</dbReference>
<dbReference type="PANTHER" id="PTHR32305">
    <property type="match status" value="1"/>
</dbReference>
<evidence type="ECO:0000313" key="1">
    <source>
        <dbReference type="EMBL" id="MFB9057518.1"/>
    </source>
</evidence>
<name>A0ABV5FEI1_9FLAO</name>
<sequence length="290" mass="31319">MEYIAFGEILFEEHSSSFSSPYLFNGKELDRETNLSYYGARYLDMKTSLWLSVDPLACKMPSWSPYNFVFNNPLRFIDPLGLSPDDIIFNSIDDNGNKTELGRIVTDKFDQEINIDQNIIPFDVPENYEPISVDLDANKMVSNALESTGVQAFSLDLSGEAAFKVGVQLEVSLIGIVAGDNKGDFGVTLQGNGLLGLEGSVTGSASAYWSLNGQDLSLGNLRGLEYGAQGSVFGVAGSYFEGFGFTSSYPFTERVYGGASLGGSLGIPELGGSGSGYIGVSDFIYRSDKK</sequence>
<dbReference type="PANTHER" id="PTHR32305:SF15">
    <property type="entry name" value="PROTEIN RHSA-RELATED"/>
    <property type="match status" value="1"/>
</dbReference>
<dbReference type="EMBL" id="JBHMFC010000077">
    <property type="protein sequence ID" value="MFB9057518.1"/>
    <property type="molecule type" value="Genomic_DNA"/>
</dbReference>
<dbReference type="Gene3D" id="2.180.10.10">
    <property type="entry name" value="RHS repeat-associated core"/>
    <property type="match status" value="1"/>
</dbReference>
<dbReference type="InterPro" id="IPR022385">
    <property type="entry name" value="Rhs_assc_core"/>
</dbReference>
<gene>
    <name evidence="1" type="ORF">ACFFU9_12280</name>
</gene>
<accession>A0ABV5FEI1</accession>
<keyword evidence="2" id="KW-1185">Reference proteome</keyword>
<proteinExistence type="predicted"/>
<reference evidence="1 2" key="1">
    <citation type="submission" date="2024-09" db="EMBL/GenBank/DDBJ databases">
        <authorList>
            <person name="Sun Q."/>
            <person name="Mori K."/>
        </authorList>
    </citation>
    <scope>NUCLEOTIDE SEQUENCE [LARGE SCALE GENOMIC DNA]</scope>
    <source>
        <strain evidence="1 2">CECT 8622</strain>
    </source>
</reference>
<organism evidence="1 2">
    <name type="scientific">Mariniflexile ostreae</name>
    <dbReference type="NCBI Taxonomy" id="1520892"/>
    <lineage>
        <taxon>Bacteria</taxon>
        <taxon>Pseudomonadati</taxon>
        <taxon>Bacteroidota</taxon>
        <taxon>Flavobacteriia</taxon>
        <taxon>Flavobacteriales</taxon>
        <taxon>Flavobacteriaceae</taxon>
        <taxon>Mariniflexile</taxon>
    </lineage>
</organism>
<comment type="caution">
    <text evidence="1">The sequence shown here is derived from an EMBL/GenBank/DDBJ whole genome shotgun (WGS) entry which is preliminary data.</text>
</comment>
<dbReference type="InterPro" id="IPR050708">
    <property type="entry name" value="T6SS_VgrG/RHS"/>
</dbReference>
<dbReference type="NCBIfam" id="TIGR03696">
    <property type="entry name" value="Rhs_assc_core"/>
    <property type="match status" value="1"/>
</dbReference>